<evidence type="ECO:0000256" key="1">
    <source>
        <dbReference type="SAM" id="MobiDB-lite"/>
    </source>
</evidence>
<feature type="region of interest" description="Disordered" evidence="1">
    <location>
        <begin position="58"/>
        <end position="162"/>
    </location>
</feature>
<sequence length="162" mass="17948">MPDLPWRRRRRRVVIVAAAEVSRRRHRPHPMPQPATTPFPPLSPLLLREVCSAAAVKHRHLERHCDRAPPPRTTTEPPPPPHRCGRATPCPALPQSHPQPHAAATEHRYPVPPPSNPFPRAAPGHELRGEGEGNFGSERGDKKAEKSMVGGAGARSLFTKFF</sequence>
<reference evidence="3" key="1">
    <citation type="journal article" date="2005" name="Nature">
        <title>The map-based sequence of the rice genome.</title>
        <authorList>
            <consortium name="International rice genome sequencing project (IRGSP)"/>
            <person name="Matsumoto T."/>
            <person name="Wu J."/>
            <person name="Kanamori H."/>
            <person name="Katayose Y."/>
            <person name="Fujisawa M."/>
            <person name="Namiki N."/>
            <person name="Mizuno H."/>
            <person name="Yamamoto K."/>
            <person name="Antonio B.A."/>
            <person name="Baba T."/>
            <person name="Sakata K."/>
            <person name="Nagamura Y."/>
            <person name="Aoki H."/>
            <person name="Arikawa K."/>
            <person name="Arita K."/>
            <person name="Bito T."/>
            <person name="Chiden Y."/>
            <person name="Fujitsuka N."/>
            <person name="Fukunaka R."/>
            <person name="Hamada M."/>
            <person name="Harada C."/>
            <person name="Hayashi A."/>
            <person name="Hijishita S."/>
            <person name="Honda M."/>
            <person name="Hosokawa S."/>
            <person name="Ichikawa Y."/>
            <person name="Idonuma A."/>
            <person name="Iijima M."/>
            <person name="Ikeda M."/>
            <person name="Ikeno M."/>
            <person name="Ito K."/>
            <person name="Ito S."/>
            <person name="Ito T."/>
            <person name="Ito Y."/>
            <person name="Ito Y."/>
            <person name="Iwabuchi A."/>
            <person name="Kamiya K."/>
            <person name="Karasawa W."/>
            <person name="Kurita K."/>
            <person name="Katagiri S."/>
            <person name="Kikuta A."/>
            <person name="Kobayashi H."/>
            <person name="Kobayashi N."/>
            <person name="Machita K."/>
            <person name="Maehara T."/>
            <person name="Masukawa M."/>
            <person name="Mizubayashi T."/>
            <person name="Mukai Y."/>
            <person name="Nagasaki H."/>
            <person name="Nagata Y."/>
            <person name="Naito S."/>
            <person name="Nakashima M."/>
            <person name="Nakama Y."/>
            <person name="Nakamichi Y."/>
            <person name="Nakamura M."/>
            <person name="Meguro A."/>
            <person name="Negishi M."/>
            <person name="Ohta I."/>
            <person name="Ohta T."/>
            <person name="Okamoto M."/>
            <person name="Ono N."/>
            <person name="Saji S."/>
            <person name="Sakaguchi M."/>
            <person name="Sakai K."/>
            <person name="Shibata M."/>
            <person name="Shimokawa T."/>
            <person name="Song J."/>
            <person name="Takazaki Y."/>
            <person name="Terasawa K."/>
            <person name="Tsugane M."/>
            <person name="Tsuji K."/>
            <person name="Ueda S."/>
            <person name="Waki K."/>
            <person name="Yamagata H."/>
            <person name="Yamamoto M."/>
            <person name="Yamamoto S."/>
            <person name="Yamane H."/>
            <person name="Yoshiki S."/>
            <person name="Yoshihara R."/>
            <person name="Yukawa K."/>
            <person name="Zhong H."/>
            <person name="Yano M."/>
            <person name="Yuan Q."/>
            <person name="Ouyang S."/>
            <person name="Liu J."/>
            <person name="Jones K.M."/>
            <person name="Gansberger K."/>
            <person name="Moffat K."/>
            <person name="Hill J."/>
            <person name="Bera J."/>
            <person name="Fadrosh D."/>
            <person name="Jin S."/>
            <person name="Johri S."/>
            <person name="Kim M."/>
            <person name="Overton L."/>
            <person name="Reardon M."/>
            <person name="Tsitrin T."/>
            <person name="Vuong H."/>
            <person name="Weaver B."/>
            <person name="Ciecko A."/>
            <person name="Tallon L."/>
            <person name="Jackson J."/>
            <person name="Pai G."/>
            <person name="Aken S.V."/>
            <person name="Utterback T."/>
            <person name="Reidmuller S."/>
            <person name="Feldblyum T."/>
            <person name="Hsiao J."/>
            <person name="Zismann V."/>
            <person name="Iobst S."/>
            <person name="de Vazeille A.R."/>
            <person name="Buell C.R."/>
            <person name="Ying K."/>
            <person name="Li Y."/>
            <person name="Lu T."/>
            <person name="Huang Y."/>
            <person name="Zhao Q."/>
            <person name="Feng Q."/>
            <person name="Zhang L."/>
            <person name="Zhu J."/>
            <person name="Weng Q."/>
            <person name="Mu J."/>
            <person name="Lu Y."/>
            <person name="Fan D."/>
            <person name="Liu Y."/>
            <person name="Guan J."/>
            <person name="Zhang Y."/>
            <person name="Yu S."/>
            <person name="Liu X."/>
            <person name="Zhang Y."/>
            <person name="Hong G."/>
            <person name="Han B."/>
            <person name="Choisne N."/>
            <person name="Demange N."/>
            <person name="Orjeda G."/>
            <person name="Samain S."/>
            <person name="Cattolico L."/>
            <person name="Pelletier E."/>
            <person name="Couloux A."/>
            <person name="Segurens B."/>
            <person name="Wincker P."/>
            <person name="D'Hont A."/>
            <person name="Scarpelli C."/>
            <person name="Weissenbach J."/>
            <person name="Salanoubat M."/>
            <person name="Quetier F."/>
            <person name="Yu Y."/>
            <person name="Kim H.R."/>
            <person name="Rambo T."/>
            <person name="Currie J."/>
            <person name="Collura K."/>
            <person name="Luo M."/>
            <person name="Yang T."/>
            <person name="Ammiraju J.S.S."/>
            <person name="Engler F."/>
            <person name="Soderlund C."/>
            <person name="Wing R.A."/>
            <person name="Palmer L.E."/>
            <person name="de la Bastide M."/>
            <person name="Spiegel L."/>
            <person name="Nascimento L."/>
            <person name="Zutavern T."/>
            <person name="O'Shaughnessy A."/>
            <person name="Dike S."/>
            <person name="Dedhia N."/>
            <person name="Preston R."/>
            <person name="Balija V."/>
            <person name="McCombie W.R."/>
            <person name="Chow T."/>
            <person name="Chen H."/>
            <person name="Chung M."/>
            <person name="Chen C."/>
            <person name="Shaw J."/>
            <person name="Wu H."/>
            <person name="Hsiao K."/>
            <person name="Chao Y."/>
            <person name="Chu M."/>
            <person name="Cheng C."/>
            <person name="Hour A."/>
            <person name="Lee P."/>
            <person name="Lin S."/>
            <person name="Lin Y."/>
            <person name="Liou J."/>
            <person name="Liu S."/>
            <person name="Hsing Y."/>
            <person name="Raghuvanshi S."/>
            <person name="Mohanty A."/>
            <person name="Bharti A.K."/>
            <person name="Gaur A."/>
            <person name="Gupta V."/>
            <person name="Kumar D."/>
            <person name="Ravi V."/>
            <person name="Vij S."/>
            <person name="Kapur A."/>
            <person name="Khurana P."/>
            <person name="Khurana P."/>
            <person name="Khurana J.P."/>
            <person name="Tyagi A.K."/>
            <person name="Gaikwad K."/>
            <person name="Singh A."/>
            <person name="Dalal V."/>
            <person name="Srivastava S."/>
            <person name="Dixit A."/>
            <person name="Pal A.K."/>
            <person name="Ghazi I.A."/>
            <person name="Yadav M."/>
            <person name="Pandit A."/>
            <person name="Bhargava A."/>
            <person name="Sureshbabu K."/>
            <person name="Batra K."/>
            <person name="Sharma T.R."/>
            <person name="Mohapatra T."/>
            <person name="Singh N.K."/>
            <person name="Messing J."/>
            <person name="Nelson A.B."/>
            <person name="Fuks G."/>
            <person name="Kavchok S."/>
            <person name="Keizer G."/>
            <person name="Linton E."/>
            <person name="Llaca V."/>
            <person name="Song R."/>
            <person name="Tanyolac B."/>
            <person name="Young S."/>
            <person name="Ho-Il K."/>
            <person name="Hahn J.H."/>
            <person name="Sangsakoo G."/>
            <person name="Vanavichit A."/>
            <person name="de Mattos Luiz.A.T."/>
            <person name="Zimmer P.D."/>
            <person name="Malone G."/>
            <person name="Dellagostin O."/>
            <person name="de Oliveira A.C."/>
            <person name="Bevan M."/>
            <person name="Bancroft I."/>
            <person name="Minx P."/>
            <person name="Cordum H."/>
            <person name="Wilson R."/>
            <person name="Cheng Z."/>
            <person name="Jin W."/>
            <person name="Jiang J."/>
            <person name="Leong S.A."/>
            <person name="Iwama H."/>
            <person name="Gojobori T."/>
            <person name="Itoh T."/>
            <person name="Niimura Y."/>
            <person name="Fujii Y."/>
            <person name="Habara T."/>
            <person name="Sakai H."/>
            <person name="Sato Y."/>
            <person name="Wilson G."/>
            <person name="Kumar K."/>
            <person name="McCouch S."/>
            <person name="Juretic N."/>
            <person name="Hoen D."/>
            <person name="Wright S."/>
            <person name="Bruskiewich R."/>
            <person name="Bureau T."/>
            <person name="Miyao A."/>
            <person name="Hirochika H."/>
            <person name="Nishikawa T."/>
            <person name="Kadowaki K."/>
            <person name="Sugiura M."/>
            <person name="Burr B."/>
            <person name="Sasaki T."/>
        </authorList>
    </citation>
    <scope>NUCLEOTIDE SEQUENCE [LARGE SCALE GENOMIC DNA]</scope>
    <source>
        <strain evidence="3">cv. Nipponbare</strain>
    </source>
</reference>
<feature type="region of interest" description="Disordered" evidence="1">
    <location>
        <begin position="21"/>
        <end position="42"/>
    </location>
</feature>
<evidence type="ECO:0000313" key="2">
    <source>
        <dbReference type="EMBL" id="BAT07239.1"/>
    </source>
</evidence>
<feature type="compositionally biased region" description="Pro residues" evidence="1">
    <location>
        <begin position="30"/>
        <end position="42"/>
    </location>
</feature>
<dbReference type="AlphaFoldDB" id="A0A0P0XKN6"/>
<dbReference type="Proteomes" id="UP000059680">
    <property type="component" value="Chromosome 9"/>
</dbReference>
<proteinExistence type="predicted"/>
<dbReference type="PaxDb" id="39947-A0A0P0XKN6"/>
<organism evidence="2 3">
    <name type="scientific">Oryza sativa subsp. japonica</name>
    <name type="common">Rice</name>
    <dbReference type="NCBI Taxonomy" id="39947"/>
    <lineage>
        <taxon>Eukaryota</taxon>
        <taxon>Viridiplantae</taxon>
        <taxon>Streptophyta</taxon>
        <taxon>Embryophyta</taxon>
        <taxon>Tracheophyta</taxon>
        <taxon>Spermatophyta</taxon>
        <taxon>Magnoliopsida</taxon>
        <taxon>Liliopsida</taxon>
        <taxon>Poales</taxon>
        <taxon>Poaceae</taxon>
        <taxon>BOP clade</taxon>
        <taxon>Oryzoideae</taxon>
        <taxon>Oryzeae</taxon>
        <taxon>Oryzinae</taxon>
        <taxon>Oryza</taxon>
        <taxon>Oryza sativa</taxon>
    </lineage>
</organism>
<keyword evidence="3" id="KW-1185">Reference proteome</keyword>
<feature type="compositionally biased region" description="Pro residues" evidence="1">
    <location>
        <begin position="70"/>
        <end position="82"/>
    </location>
</feature>
<name>A0A0P0XKN6_ORYSJ</name>
<reference evidence="2 3" key="3">
    <citation type="journal article" date="2013" name="Rice">
        <title>Improvement of the Oryza sativa Nipponbare reference genome using next generation sequence and optical map data.</title>
        <authorList>
            <person name="Kawahara Y."/>
            <person name="de la Bastide M."/>
            <person name="Hamilton J.P."/>
            <person name="Kanamori H."/>
            <person name="McCombie W.R."/>
            <person name="Ouyang S."/>
            <person name="Schwartz D.C."/>
            <person name="Tanaka T."/>
            <person name="Wu J."/>
            <person name="Zhou S."/>
            <person name="Childs K.L."/>
            <person name="Davidson R.M."/>
            <person name="Lin H."/>
            <person name="Quesada-Ocampo L."/>
            <person name="Vaillancourt B."/>
            <person name="Sakai H."/>
            <person name="Lee S.S."/>
            <person name="Kim J."/>
            <person name="Numa H."/>
            <person name="Itoh T."/>
            <person name="Buell C.R."/>
            <person name="Matsumoto T."/>
        </authorList>
    </citation>
    <scope>NUCLEOTIDE SEQUENCE [LARGE SCALE GENOMIC DNA]</scope>
    <source>
        <strain evidence="3">cv. Nipponbare</strain>
    </source>
</reference>
<reference evidence="2 3" key="2">
    <citation type="journal article" date="2013" name="Plant Cell Physiol.">
        <title>Rice Annotation Project Database (RAP-DB): an integrative and interactive database for rice genomics.</title>
        <authorList>
            <person name="Sakai H."/>
            <person name="Lee S.S."/>
            <person name="Tanaka T."/>
            <person name="Numa H."/>
            <person name="Kim J."/>
            <person name="Kawahara Y."/>
            <person name="Wakimoto H."/>
            <person name="Yang C.C."/>
            <person name="Iwamoto M."/>
            <person name="Abe T."/>
            <person name="Yamada Y."/>
            <person name="Muto A."/>
            <person name="Inokuchi H."/>
            <person name="Ikemura T."/>
            <person name="Matsumoto T."/>
            <person name="Sasaki T."/>
            <person name="Itoh T."/>
        </authorList>
    </citation>
    <scope>NUCLEOTIDE SEQUENCE [LARGE SCALE GENOMIC DNA]</scope>
    <source>
        <strain evidence="3">cv. Nipponbare</strain>
    </source>
</reference>
<gene>
    <name evidence="2" type="ordered locus">Os09g0282501</name>
    <name evidence="2" type="ORF">OSNPB_090282501</name>
</gene>
<protein>
    <submittedName>
        <fullName evidence="2">Os09g0282501 protein</fullName>
    </submittedName>
</protein>
<dbReference type="InParanoid" id="A0A0P0XKN6"/>
<accession>A0A0P0XKN6</accession>
<dbReference type="EMBL" id="AP014965">
    <property type="protein sequence ID" value="BAT07239.1"/>
    <property type="molecule type" value="Genomic_DNA"/>
</dbReference>
<evidence type="ECO:0000313" key="3">
    <source>
        <dbReference type="Proteomes" id="UP000059680"/>
    </source>
</evidence>